<reference evidence="1 2" key="1">
    <citation type="submission" date="2023-11" db="EMBL/GenBank/DDBJ databases">
        <authorList>
            <person name="Hedman E."/>
            <person name="Englund M."/>
            <person name="Stromberg M."/>
            <person name="Nyberg Akerstrom W."/>
            <person name="Nylinder S."/>
            <person name="Jareborg N."/>
            <person name="Kallberg Y."/>
            <person name="Kronander E."/>
        </authorList>
    </citation>
    <scope>NUCLEOTIDE SEQUENCE [LARGE SCALE GENOMIC DNA]</scope>
</reference>
<sequence>MLLPIWYGLLIFGQRKVVQIYLNYFRTRIWFPLLSFFESEVDGIVPNEYEGPTTVLNNLKEWFLQLVSDVKTCSMAKIAGSKLQEGAAMGEYSVVKLVDGIKRNLSLIEEYKNSRQRLVTLDKNVQAGMLDELPDNELRYKKVTEMAGESLLQNFSTPPSPASKKSI</sequence>
<gene>
    <name evidence="1" type="ORF">PARMNEM_LOCUS22284</name>
</gene>
<name>A0AAV1M8J9_9NEOP</name>
<comment type="caution">
    <text evidence="1">The sequence shown here is derived from an EMBL/GenBank/DDBJ whole genome shotgun (WGS) entry which is preliminary data.</text>
</comment>
<dbReference type="AlphaFoldDB" id="A0AAV1M8J9"/>
<organism evidence="1 2">
    <name type="scientific">Parnassius mnemosyne</name>
    <name type="common">clouded apollo</name>
    <dbReference type="NCBI Taxonomy" id="213953"/>
    <lineage>
        <taxon>Eukaryota</taxon>
        <taxon>Metazoa</taxon>
        <taxon>Ecdysozoa</taxon>
        <taxon>Arthropoda</taxon>
        <taxon>Hexapoda</taxon>
        <taxon>Insecta</taxon>
        <taxon>Pterygota</taxon>
        <taxon>Neoptera</taxon>
        <taxon>Endopterygota</taxon>
        <taxon>Lepidoptera</taxon>
        <taxon>Glossata</taxon>
        <taxon>Ditrysia</taxon>
        <taxon>Papilionoidea</taxon>
        <taxon>Papilionidae</taxon>
        <taxon>Parnassiinae</taxon>
        <taxon>Parnassini</taxon>
        <taxon>Parnassius</taxon>
        <taxon>Driopa</taxon>
    </lineage>
</organism>
<keyword evidence="2" id="KW-1185">Reference proteome</keyword>
<evidence type="ECO:0000313" key="1">
    <source>
        <dbReference type="EMBL" id="CAK1603998.1"/>
    </source>
</evidence>
<dbReference type="EMBL" id="CAVLGL010000159">
    <property type="protein sequence ID" value="CAK1603998.1"/>
    <property type="molecule type" value="Genomic_DNA"/>
</dbReference>
<dbReference type="Proteomes" id="UP001314205">
    <property type="component" value="Unassembled WGS sequence"/>
</dbReference>
<protein>
    <submittedName>
        <fullName evidence="1">Uncharacterized protein</fullName>
    </submittedName>
</protein>
<evidence type="ECO:0000313" key="2">
    <source>
        <dbReference type="Proteomes" id="UP001314205"/>
    </source>
</evidence>
<accession>A0AAV1M8J9</accession>
<proteinExistence type="predicted"/>